<dbReference type="KEGG" id="lgi:LOTGIDRAFT_176857"/>
<evidence type="ECO:0000313" key="1">
    <source>
        <dbReference type="EMBL" id="ESO89391.1"/>
    </source>
</evidence>
<sequence length="292" mass="32978">MDETAPVLSEEEFITDILPTVSPSMIAPGKTPDRLGGKKPKCFFALFKSFIGASLMGLEAIPEKVHLLLTSNLSFARVSGFIPKADNDQYWFKYVPSIRKLEQFDQIMTDYGLWDRLKIKEVIENLEQGLIKEEKELVGDTTHFHAYSGFETVTYIDEKGKEQRKSQSKTTKNCRCEDKDNCEHPWELADDGAGTIVKAFNKYIWGHKASILGLPMQGIPLDAIAVADAATHDGETFFPHVVRLFAQYPEIKSWIDTVLYDSACDSQPLKDKFRDQLGIALKASLNPRRKKP</sequence>
<dbReference type="AlphaFoldDB" id="V4A7Z6"/>
<protein>
    <submittedName>
        <fullName evidence="1">Uncharacterized protein</fullName>
    </submittedName>
</protein>
<reference evidence="1 2" key="1">
    <citation type="journal article" date="2013" name="Nature">
        <title>Insights into bilaterian evolution from three spiralian genomes.</title>
        <authorList>
            <person name="Simakov O."/>
            <person name="Marletaz F."/>
            <person name="Cho S.J."/>
            <person name="Edsinger-Gonzales E."/>
            <person name="Havlak P."/>
            <person name="Hellsten U."/>
            <person name="Kuo D.H."/>
            <person name="Larsson T."/>
            <person name="Lv J."/>
            <person name="Arendt D."/>
            <person name="Savage R."/>
            <person name="Osoegawa K."/>
            <person name="de Jong P."/>
            <person name="Grimwood J."/>
            <person name="Chapman J.A."/>
            <person name="Shapiro H."/>
            <person name="Aerts A."/>
            <person name="Otillar R.P."/>
            <person name="Terry A.Y."/>
            <person name="Boore J.L."/>
            <person name="Grigoriev I.V."/>
            <person name="Lindberg D.R."/>
            <person name="Seaver E.C."/>
            <person name="Weisblat D.A."/>
            <person name="Putnam N.H."/>
            <person name="Rokhsar D.S."/>
        </authorList>
    </citation>
    <scope>NUCLEOTIDE SEQUENCE [LARGE SCALE GENOMIC DNA]</scope>
</reference>
<dbReference type="Proteomes" id="UP000030746">
    <property type="component" value="Unassembled WGS sequence"/>
</dbReference>
<dbReference type="EMBL" id="KB202612">
    <property type="protein sequence ID" value="ESO89391.1"/>
    <property type="molecule type" value="Genomic_DNA"/>
</dbReference>
<accession>V4A7Z6</accession>
<gene>
    <name evidence="1" type="ORF">LOTGIDRAFT_176857</name>
</gene>
<name>V4A7Z6_LOTGI</name>
<dbReference type="GeneID" id="20244042"/>
<evidence type="ECO:0000313" key="2">
    <source>
        <dbReference type="Proteomes" id="UP000030746"/>
    </source>
</evidence>
<dbReference type="CTD" id="20244042"/>
<proteinExistence type="predicted"/>
<keyword evidence="2" id="KW-1185">Reference proteome</keyword>
<organism evidence="1 2">
    <name type="scientific">Lottia gigantea</name>
    <name type="common">Giant owl limpet</name>
    <dbReference type="NCBI Taxonomy" id="225164"/>
    <lineage>
        <taxon>Eukaryota</taxon>
        <taxon>Metazoa</taxon>
        <taxon>Spiralia</taxon>
        <taxon>Lophotrochozoa</taxon>
        <taxon>Mollusca</taxon>
        <taxon>Gastropoda</taxon>
        <taxon>Patellogastropoda</taxon>
        <taxon>Lottioidea</taxon>
        <taxon>Lottiidae</taxon>
        <taxon>Lottia</taxon>
    </lineage>
</organism>
<dbReference type="RefSeq" id="XP_009059921.1">
    <property type="nucleotide sequence ID" value="XM_009061673.1"/>
</dbReference>